<evidence type="ECO:0000313" key="2">
    <source>
        <dbReference type="EMBL" id="KEI72264.1"/>
    </source>
</evidence>
<sequence length="832" mass="93294">MVHPSIVHNNIPAPALQNSFLYGQPHTLQPDQNACVLNTQFMETLYCNRQGGVDGVFHGQQVTVQRQPVIFMGLPEVGCCHGDAVYQSTGNVGCGNGIAGGAGLSIQPLSSGAPGAVQFYDINRGVIPVINNISSMHTGLYGACQEQVSESGFDLNAAVREPFSAEPEQGNVSAFSQESQFAAAESGESSRRITDDASAQIGRGRRRRRNGCSQNLSASLGMGSEVEKGKDVKPKKKLSSVAVGAAVKHGSAKHDSAAKAEPTVELRVKEEFSVPLSAIPDMRKKLRLLIESMNKDDPSLFVDRLQNVVKSIDENKSQHVWVSLSEFELQLLVDARARLYSFSRGCPRDKQKVELISAERILVKFDPVIARAFEGYLDEIDDSVCELLFRTLDVLMSDSMMGVSFLHIDLGMLVPYVSRIPLDMSAGLAKKIACYFEVSRKNKNDLIVNIYQDFKKRLGLNGCITLQKELVQHCFSQFFSAFFNLPLNLFHRNVHSEPLMPIDREVWMQDLEVSQNYFLSEYWYIRGEQLGVRRSRLEDDIINGEELLHAEKLMGMENDEDTKEAEKGVEYAEVKTILSNEDKCDRACELFRNGDVTKARALYEEVLEACDNPLISFSCKLALMEVDFKELGFDQDYLSCKQIIRKSYRIFNDFRNACVSRGYRLETKACELEQMSDEADEMTKQFDKKWTIPIEQQSFSIDELKTSLQSLTETVPDEDLGKLKWYINEVEKLHKAMGGVLPLLKLSTCRLDQAFDDRDSWLSEIPGTERGAVDGEHEGTQSLSLSASKHQERLRSNGKTLEWLEGKHKRLHNELAALKKAEFFSSDSRASV</sequence>
<dbReference type="EMBL" id="JOJP01000001">
    <property type="protein sequence ID" value="KEI72264.1"/>
    <property type="molecule type" value="Genomic_DNA"/>
</dbReference>
<feature type="compositionally biased region" description="Low complexity" evidence="1">
    <location>
        <begin position="178"/>
        <end position="187"/>
    </location>
</feature>
<keyword evidence="3" id="KW-1185">Reference proteome</keyword>
<feature type="region of interest" description="Disordered" evidence="1">
    <location>
        <begin position="178"/>
        <end position="234"/>
    </location>
</feature>
<name>A0A081KDN8_9GAMM</name>
<comment type="caution">
    <text evidence="2">The sequence shown here is derived from an EMBL/GenBank/DDBJ whole genome shotgun (WGS) entry which is preliminary data.</text>
</comment>
<proteinExistence type="predicted"/>
<reference evidence="2 3" key="1">
    <citation type="submission" date="2014-06" db="EMBL/GenBank/DDBJ databases">
        <title>Whole Genome Sequences of Three Symbiotic Endozoicomonas Bacteria.</title>
        <authorList>
            <person name="Neave M.J."/>
            <person name="Apprill A."/>
            <person name="Voolstra C.R."/>
        </authorList>
    </citation>
    <scope>NUCLEOTIDE SEQUENCE [LARGE SCALE GENOMIC DNA]</scope>
    <source>
        <strain evidence="2 3">DSM 22380</strain>
    </source>
</reference>
<feature type="region of interest" description="Disordered" evidence="1">
    <location>
        <begin position="766"/>
        <end position="793"/>
    </location>
</feature>
<evidence type="ECO:0000313" key="3">
    <source>
        <dbReference type="Proteomes" id="UP000027997"/>
    </source>
</evidence>
<dbReference type="AlphaFoldDB" id="A0A081KDN8"/>
<organism evidence="2 3">
    <name type="scientific">Endozoicomonas elysicola</name>
    <dbReference type="NCBI Taxonomy" id="305900"/>
    <lineage>
        <taxon>Bacteria</taxon>
        <taxon>Pseudomonadati</taxon>
        <taxon>Pseudomonadota</taxon>
        <taxon>Gammaproteobacteria</taxon>
        <taxon>Oceanospirillales</taxon>
        <taxon>Endozoicomonadaceae</taxon>
        <taxon>Endozoicomonas</taxon>
    </lineage>
</organism>
<dbReference type="Proteomes" id="UP000027997">
    <property type="component" value="Unassembled WGS sequence"/>
</dbReference>
<evidence type="ECO:0000256" key="1">
    <source>
        <dbReference type="SAM" id="MobiDB-lite"/>
    </source>
</evidence>
<protein>
    <submittedName>
        <fullName evidence="2">Uncharacterized protein</fullName>
    </submittedName>
</protein>
<gene>
    <name evidence="2" type="ORF">GV64_17345</name>
</gene>
<accession>A0A081KDN8</accession>